<sequence>MPSAVSSSSSTFTRSPPLLSSWLGHPPLTPPRQRRHHHPPPPHLRPLQRRLGRRQPLHHRQLDDQEFRQILEEEFDTASQIDSVLLLFIFPMPSITATTGAAGAAGAADDDVDDILVPDLRSFTNFCRRCSGGVAFLPGLWSYRK</sequence>
<keyword evidence="2" id="KW-1185">Reference proteome</keyword>
<protein>
    <submittedName>
        <fullName evidence="1">Uncharacterized protein</fullName>
    </submittedName>
</protein>
<reference evidence="1" key="1">
    <citation type="submission" date="2022-02" db="EMBL/GenBank/DDBJ databases">
        <title>Plant Genome Project.</title>
        <authorList>
            <person name="Zhang R.-G."/>
        </authorList>
    </citation>
    <scope>NUCLEOTIDE SEQUENCE</scope>
    <source>
        <strain evidence="1">AT1</strain>
    </source>
</reference>
<gene>
    <name evidence="1" type="ORF">RHMOL_Rhmol02G0148200</name>
</gene>
<dbReference type="EMBL" id="CM046389">
    <property type="protein sequence ID" value="KAI8567778.1"/>
    <property type="molecule type" value="Genomic_DNA"/>
</dbReference>
<evidence type="ECO:0000313" key="1">
    <source>
        <dbReference type="EMBL" id="KAI8567778.1"/>
    </source>
</evidence>
<accession>A0ACC0PSK1</accession>
<name>A0ACC0PSK1_RHOML</name>
<comment type="caution">
    <text evidence="1">The sequence shown here is derived from an EMBL/GenBank/DDBJ whole genome shotgun (WGS) entry which is preliminary data.</text>
</comment>
<dbReference type="Proteomes" id="UP001062846">
    <property type="component" value="Chromosome 2"/>
</dbReference>
<evidence type="ECO:0000313" key="2">
    <source>
        <dbReference type="Proteomes" id="UP001062846"/>
    </source>
</evidence>
<organism evidence="1 2">
    <name type="scientific">Rhododendron molle</name>
    <name type="common">Chinese azalea</name>
    <name type="synonym">Azalea mollis</name>
    <dbReference type="NCBI Taxonomy" id="49168"/>
    <lineage>
        <taxon>Eukaryota</taxon>
        <taxon>Viridiplantae</taxon>
        <taxon>Streptophyta</taxon>
        <taxon>Embryophyta</taxon>
        <taxon>Tracheophyta</taxon>
        <taxon>Spermatophyta</taxon>
        <taxon>Magnoliopsida</taxon>
        <taxon>eudicotyledons</taxon>
        <taxon>Gunneridae</taxon>
        <taxon>Pentapetalae</taxon>
        <taxon>asterids</taxon>
        <taxon>Ericales</taxon>
        <taxon>Ericaceae</taxon>
        <taxon>Ericoideae</taxon>
        <taxon>Rhodoreae</taxon>
        <taxon>Rhododendron</taxon>
    </lineage>
</organism>
<proteinExistence type="predicted"/>